<dbReference type="Pfam" id="PF05239">
    <property type="entry name" value="PRC"/>
    <property type="match status" value="2"/>
</dbReference>
<gene>
    <name evidence="2" type="ORF">SAMN02787118_101820</name>
</gene>
<accession>A0A1I2AT61</accession>
<dbReference type="EMBL" id="FONR01000001">
    <property type="protein sequence ID" value="SFE47174.1"/>
    <property type="molecule type" value="Genomic_DNA"/>
</dbReference>
<dbReference type="AlphaFoldDB" id="A0A1I2AT61"/>
<feature type="domain" description="PRC-barrel" evidence="1">
    <location>
        <begin position="4"/>
        <end position="72"/>
    </location>
</feature>
<organism evidence="2 3">
    <name type="scientific">Streptomyces mirabilis</name>
    <dbReference type="NCBI Taxonomy" id="68239"/>
    <lineage>
        <taxon>Bacteria</taxon>
        <taxon>Bacillati</taxon>
        <taxon>Actinomycetota</taxon>
        <taxon>Actinomycetes</taxon>
        <taxon>Kitasatosporales</taxon>
        <taxon>Streptomycetaceae</taxon>
        <taxon>Streptomyces</taxon>
    </lineage>
</organism>
<evidence type="ECO:0000259" key="1">
    <source>
        <dbReference type="Pfam" id="PF05239"/>
    </source>
</evidence>
<feature type="domain" description="PRC-barrel" evidence="1">
    <location>
        <begin position="94"/>
        <end position="164"/>
    </location>
</feature>
<proteinExistence type="predicted"/>
<dbReference type="InterPro" id="IPR027275">
    <property type="entry name" value="PRC-brl_dom"/>
</dbReference>
<dbReference type="SUPFAM" id="SSF50346">
    <property type="entry name" value="PRC-barrel domain"/>
    <property type="match status" value="1"/>
</dbReference>
<name>A0A1I2AT61_9ACTN</name>
<protein>
    <submittedName>
        <fullName evidence="2">Uncharacterized protein YrrD, contains PRC-barrel domain</fullName>
    </submittedName>
</protein>
<dbReference type="OrthoDB" id="4862540at2"/>
<evidence type="ECO:0000313" key="3">
    <source>
        <dbReference type="Proteomes" id="UP000181942"/>
    </source>
</evidence>
<dbReference type="InterPro" id="IPR011033">
    <property type="entry name" value="PRC_barrel-like_sf"/>
</dbReference>
<sequence>MSELMSARDLGGRPVVTLGGEAVARVKDTVFDGPAGRVTGFTLNGRGLLAGPLKQSLPWSAVHSLGRDAVMILGRGVLAEPAAVIARGEAAHGRVLGARVLTDGGTEVGTVLDLVVEAGISGRVVGFRIAAGQSLESGSKRRRRKVYIPRGETLAVSGQALVIPADATRFVADDLAGFAAQVEAFRLRDTADRTEPTP</sequence>
<evidence type="ECO:0000313" key="2">
    <source>
        <dbReference type="EMBL" id="SFE47174.1"/>
    </source>
</evidence>
<dbReference type="RefSeq" id="WP_075025892.1">
    <property type="nucleotide sequence ID" value="NZ_FONR01000001.1"/>
</dbReference>
<reference evidence="2 3" key="1">
    <citation type="submission" date="2016-10" db="EMBL/GenBank/DDBJ databases">
        <authorList>
            <person name="de Groot N.N."/>
        </authorList>
    </citation>
    <scope>NUCLEOTIDE SEQUENCE [LARGE SCALE GENOMIC DNA]</scope>
    <source>
        <strain evidence="2 3">OK461</strain>
    </source>
</reference>
<dbReference type="Proteomes" id="UP000181942">
    <property type="component" value="Unassembled WGS sequence"/>
</dbReference>
<dbReference type="Gene3D" id="2.30.30.240">
    <property type="entry name" value="PRC-barrel domain"/>
    <property type="match status" value="1"/>
</dbReference>